<accession>A0A0A3ZRJ0</accession>
<dbReference type="eggNOG" id="ENOG50335NP">
    <property type="taxonomic scope" value="Bacteria"/>
</dbReference>
<dbReference type="OrthoDB" id="6522383at2"/>
<dbReference type="STRING" id="371042.NG99_21350"/>
<comment type="caution">
    <text evidence="1">The sequence shown here is derived from an EMBL/GenBank/DDBJ whole genome shotgun (WGS) entry which is preliminary data.</text>
</comment>
<dbReference type="AlphaFoldDB" id="A0A0A3ZRJ0"/>
<gene>
    <name evidence="1" type="ORF">NG99_21350</name>
</gene>
<dbReference type="Proteomes" id="UP000030351">
    <property type="component" value="Unassembled WGS sequence"/>
</dbReference>
<proteinExistence type="predicted"/>
<dbReference type="RefSeq" id="WP_034897490.1">
    <property type="nucleotide sequence ID" value="NZ_JRUQ01000062.1"/>
</dbReference>
<sequence>MSHEITLEQAAEMAHQAEIVCAMLEDHPHHMTDGDVSAIAALVKKLAGHAAGWLIEEQAQRENTHA</sequence>
<name>A0A0A3ZRJ0_9GAMM</name>
<dbReference type="EMBL" id="JRUQ01000062">
    <property type="protein sequence ID" value="KGT88308.1"/>
    <property type="molecule type" value="Genomic_DNA"/>
</dbReference>
<organism evidence="1 2">
    <name type="scientific">Erwinia typographi</name>
    <dbReference type="NCBI Taxonomy" id="371042"/>
    <lineage>
        <taxon>Bacteria</taxon>
        <taxon>Pseudomonadati</taxon>
        <taxon>Pseudomonadota</taxon>
        <taxon>Gammaproteobacteria</taxon>
        <taxon>Enterobacterales</taxon>
        <taxon>Erwiniaceae</taxon>
        <taxon>Erwinia</taxon>
    </lineage>
</organism>
<evidence type="ECO:0000313" key="2">
    <source>
        <dbReference type="Proteomes" id="UP000030351"/>
    </source>
</evidence>
<reference evidence="1 2" key="1">
    <citation type="submission" date="2014-10" db="EMBL/GenBank/DDBJ databases">
        <title>Genome sequence of Erwinia typographi M043b.</title>
        <authorList>
            <person name="Chan K.-G."/>
            <person name="Tan W.-S."/>
        </authorList>
    </citation>
    <scope>NUCLEOTIDE SEQUENCE [LARGE SCALE GENOMIC DNA]</scope>
    <source>
        <strain evidence="1 2">M043b</strain>
    </source>
</reference>
<protein>
    <submittedName>
        <fullName evidence="1">Uncharacterized protein</fullName>
    </submittedName>
</protein>
<evidence type="ECO:0000313" key="1">
    <source>
        <dbReference type="EMBL" id="KGT88308.1"/>
    </source>
</evidence>
<keyword evidence="2" id="KW-1185">Reference proteome</keyword>